<dbReference type="GeneID" id="36292666"/>
<protein>
    <recommendedName>
        <fullName evidence="2">HTH CENPB-type domain-containing protein</fullName>
    </recommendedName>
</protein>
<gene>
    <name evidence="3" type="ORF">VC83_09636</name>
</gene>
<accession>A0A2P6FGK8</accession>
<name>A0A2P6FGK8_9PEZI</name>
<evidence type="ECO:0000313" key="3">
    <source>
        <dbReference type="EMBL" id="PQM43509.1"/>
    </source>
</evidence>
<dbReference type="EMBL" id="KV441396">
    <property type="protein sequence ID" value="PQM43509.1"/>
    <property type="molecule type" value="Genomic_DNA"/>
</dbReference>
<proteinExistence type="predicted"/>
<dbReference type="AlphaFoldDB" id="A0A2P6FGK8"/>
<dbReference type="PROSITE" id="PS51253">
    <property type="entry name" value="HTH_CENPB"/>
    <property type="match status" value="1"/>
</dbReference>
<keyword evidence="1" id="KW-0238">DNA-binding</keyword>
<feature type="domain" description="HTH CENPB-type" evidence="2">
    <location>
        <begin position="1"/>
        <end position="53"/>
    </location>
</feature>
<reference evidence="3" key="1">
    <citation type="submission" date="2016-03" db="EMBL/GenBank/DDBJ databases">
        <title>Updated assembly of Pseudogymnoascus destructans, the fungus causing white-nose syndrome of bats.</title>
        <authorList>
            <person name="Palmer J.M."/>
            <person name="Drees K.P."/>
            <person name="Foster J.T."/>
            <person name="Lindner D.L."/>
        </authorList>
    </citation>
    <scope>NUCLEOTIDE SEQUENCE [LARGE SCALE GENOMIC DNA]</scope>
    <source>
        <strain evidence="3">20631-21</strain>
    </source>
</reference>
<dbReference type="Proteomes" id="UP000077154">
    <property type="component" value="Unassembled WGS sequence"/>
</dbReference>
<dbReference type="RefSeq" id="XP_024328817.1">
    <property type="nucleotide sequence ID" value="XM_024473049.1"/>
</dbReference>
<evidence type="ECO:0000259" key="2">
    <source>
        <dbReference type="PROSITE" id="PS51253"/>
    </source>
</evidence>
<organism evidence="3">
    <name type="scientific">Pseudogymnoascus destructans</name>
    <dbReference type="NCBI Taxonomy" id="655981"/>
    <lineage>
        <taxon>Eukaryota</taxon>
        <taxon>Fungi</taxon>
        <taxon>Dikarya</taxon>
        <taxon>Ascomycota</taxon>
        <taxon>Pezizomycotina</taxon>
        <taxon>Leotiomycetes</taxon>
        <taxon>Thelebolales</taxon>
        <taxon>Thelebolaceae</taxon>
        <taxon>Pseudogymnoascus</taxon>
    </lineage>
</organism>
<dbReference type="GO" id="GO:0003677">
    <property type="term" value="F:DNA binding"/>
    <property type="evidence" value="ECO:0007669"/>
    <property type="project" value="UniProtKB-KW"/>
</dbReference>
<dbReference type="Pfam" id="PF03221">
    <property type="entry name" value="HTH_Tnp_Tc5"/>
    <property type="match status" value="1"/>
</dbReference>
<sequence length="165" mass="18856">MDERGLPVRSSSIQQMANLLLKKRSNTDRDSLLTVGKCWVHNFVQRHDSLQSKYNRKYDYQQAKCEDPTIIRDWFRLVQNTVAKYGIQDEDIYNFDKTGFQMGVISTAKVITGSERASRPVSIQPGNREWVTVIESVSSSGWSLPPMVIFEGKVHISTWGGRTTL</sequence>
<dbReference type="InterPro" id="IPR006600">
    <property type="entry name" value="HTH_CenpB_DNA-bd_dom"/>
</dbReference>
<evidence type="ECO:0000256" key="1">
    <source>
        <dbReference type="ARBA" id="ARBA00023125"/>
    </source>
</evidence>
<dbReference type="OrthoDB" id="5420958at2759"/>